<evidence type="ECO:0000256" key="1">
    <source>
        <dbReference type="ARBA" id="ARBA00001946"/>
    </source>
</evidence>
<evidence type="ECO:0000259" key="22">
    <source>
        <dbReference type="PROSITE" id="PS51392"/>
    </source>
</evidence>
<organism evidence="23 24">
    <name type="scientific">Malassezia caprae</name>
    <dbReference type="NCBI Taxonomy" id="1381934"/>
    <lineage>
        <taxon>Eukaryota</taxon>
        <taxon>Fungi</taxon>
        <taxon>Dikarya</taxon>
        <taxon>Basidiomycota</taxon>
        <taxon>Ustilaginomycotina</taxon>
        <taxon>Malasseziomycetes</taxon>
        <taxon>Malasseziales</taxon>
        <taxon>Malasseziaceae</taxon>
        <taxon>Malassezia</taxon>
    </lineage>
</organism>
<dbReference type="GO" id="GO:0051082">
    <property type="term" value="F:unfolded protein binding"/>
    <property type="evidence" value="ECO:0007669"/>
    <property type="project" value="TreeGrafter"/>
</dbReference>
<dbReference type="GO" id="GO:0070059">
    <property type="term" value="P:intrinsic apoptotic signaling pathway in response to endoplasmic reticulum stress"/>
    <property type="evidence" value="ECO:0007669"/>
    <property type="project" value="TreeGrafter"/>
</dbReference>
<feature type="domain" description="KEN" evidence="22">
    <location>
        <begin position="673"/>
        <end position="806"/>
    </location>
</feature>
<keyword evidence="7" id="KW-0479">Metal-binding</keyword>
<dbReference type="GO" id="GO:0005524">
    <property type="term" value="F:ATP binding"/>
    <property type="evidence" value="ECO:0007669"/>
    <property type="project" value="UniProtKB-KW"/>
</dbReference>
<dbReference type="GO" id="GO:0046872">
    <property type="term" value="F:metal ion binding"/>
    <property type="evidence" value="ECO:0007669"/>
    <property type="project" value="UniProtKB-KW"/>
</dbReference>
<dbReference type="Pfam" id="PF00069">
    <property type="entry name" value="Pkinase"/>
    <property type="match status" value="1"/>
</dbReference>
<dbReference type="Gene3D" id="1.20.1440.180">
    <property type="entry name" value="KEN domain"/>
    <property type="match status" value="1"/>
</dbReference>
<evidence type="ECO:0000256" key="3">
    <source>
        <dbReference type="ARBA" id="ARBA00012513"/>
    </source>
</evidence>
<dbReference type="GO" id="GO:0004674">
    <property type="term" value="F:protein serine/threonine kinase activity"/>
    <property type="evidence" value="ECO:0007669"/>
    <property type="project" value="UniProtKB-KW"/>
</dbReference>
<evidence type="ECO:0000256" key="6">
    <source>
        <dbReference type="ARBA" id="ARBA00022692"/>
    </source>
</evidence>
<dbReference type="GO" id="GO:0016787">
    <property type="term" value="F:hydrolase activity"/>
    <property type="evidence" value="ECO:0007669"/>
    <property type="project" value="UniProtKB-KW"/>
</dbReference>
<dbReference type="Gene3D" id="1.10.510.10">
    <property type="entry name" value="Transferase(Phosphotransferase) domain 1"/>
    <property type="match status" value="1"/>
</dbReference>
<keyword evidence="15 20" id="KW-0472">Membrane</keyword>
<dbReference type="SMART" id="SM00580">
    <property type="entry name" value="PUG"/>
    <property type="match status" value="1"/>
</dbReference>
<evidence type="ECO:0000256" key="11">
    <source>
        <dbReference type="ARBA" id="ARBA00022801"/>
    </source>
</evidence>
<keyword evidence="14 20" id="KW-1133">Transmembrane helix</keyword>
<dbReference type="InterPro" id="IPR011009">
    <property type="entry name" value="Kinase-like_dom_sf"/>
</dbReference>
<keyword evidence="8" id="KW-0732">Signal</keyword>
<dbReference type="InterPro" id="IPR045133">
    <property type="entry name" value="IRE1/2-like"/>
</dbReference>
<evidence type="ECO:0000313" key="24">
    <source>
        <dbReference type="Proteomes" id="UP001220961"/>
    </source>
</evidence>
<feature type="domain" description="Protein kinase" evidence="21">
    <location>
        <begin position="400"/>
        <end position="670"/>
    </location>
</feature>
<sequence>MQTLHYRAYTPNKADQDVVLLWQQTMQPADHRAILPSPQNSTLVCFDLRLARNPSKYTSQPIPPVLWSSTLTAEAIDVFDVVFAPPPTSSLDAPLLRPVIVPHSTGILPAILNHQSRPHRSDSFTGAFLGVSPQGSLFAMGSSRYPLVEFAESAAVLHPSKPVSELPLSNPAAGLLRPWIGGYQVPQVPVANHIPRLGGSVAVPLLGAPPEPTTPMRLTKRLLAQLMALLALVLILLRGAYLIWRDSRPLLMSTASLTFDDANALGATLSDPDEMAVSKPVDAQDTQVFKEDTESPATETVEATGSSTYLTNADNDLKKKRRRRGKRAGAAVSARQARREGSQEAAQDPSTNITPSTSGALDTLETKPESHAPASSTEAVLGPLETPGGLSGSIQPQSLQISDQVLGYGSSGTVVFRGTFQGRAVAVKRLLRDFVEMASKEVSLLQSADNHPNVIRYYCQELTPNFLYIALEECPASLADLVERSLDHEELASLLEPREALRQITAGLQHLHSLSIVHRDIKPQNILVTLTSTQRLRFLLSDFGLSKRIDNLINSTASQSIQAGGTVGWRAPELLEAQTLSQKGLGSRLSRAVDIFSLGCVAFYLLTRGDHPFGEQYEREMRILHYQVDLSALEKFSDDTIEAQSLIENMIQERPNQRPTALEVMRHPFFWQAQMRLTFLQDVSDRFEMLERDPPATAIELLERDAVSIVGTDWRKRFDRGFLDDLGKFRSYNSASVQDLLRVIRNKKHHFNDMPMALKKSLSPMPEGFLMYFTRRFPHLFLHVYQVLEKLPLLRSEPTFRHYYEADVMTFH</sequence>
<feature type="region of interest" description="Disordered" evidence="19">
    <location>
        <begin position="280"/>
        <end position="395"/>
    </location>
</feature>
<dbReference type="EMBL" id="CP119908">
    <property type="protein sequence ID" value="WFD17846.1"/>
    <property type="molecule type" value="Genomic_DNA"/>
</dbReference>
<evidence type="ECO:0000256" key="16">
    <source>
        <dbReference type="ARBA" id="ARBA00023180"/>
    </source>
</evidence>
<comment type="catalytic activity">
    <reaction evidence="17">
        <text>L-threonyl-[protein] + ATP = O-phospho-L-threonyl-[protein] + ADP + H(+)</text>
        <dbReference type="Rhea" id="RHEA:46608"/>
        <dbReference type="Rhea" id="RHEA-COMP:11060"/>
        <dbReference type="Rhea" id="RHEA-COMP:11605"/>
        <dbReference type="ChEBI" id="CHEBI:15378"/>
        <dbReference type="ChEBI" id="CHEBI:30013"/>
        <dbReference type="ChEBI" id="CHEBI:30616"/>
        <dbReference type="ChEBI" id="CHEBI:61977"/>
        <dbReference type="ChEBI" id="CHEBI:456216"/>
        <dbReference type="EC" id="2.7.11.1"/>
    </reaction>
    <physiologicalReaction direction="left-to-right" evidence="17">
        <dbReference type="Rhea" id="RHEA:46609"/>
    </physiologicalReaction>
</comment>
<evidence type="ECO:0000256" key="10">
    <source>
        <dbReference type="ARBA" id="ARBA00022777"/>
    </source>
</evidence>
<evidence type="ECO:0000256" key="20">
    <source>
        <dbReference type="SAM" id="Phobius"/>
    </source>
</evidence>
<dbReference type="InterPro" id="IPR010513">
    <property type="entry name" value="KEN_dom"/>
</dbReference>
<evidence type="ECO:0000259" key="21">
    <source>
        <dbReference type="PROSITE" id="PS50011"/>
    </source>
</evidence>
<dbReference type="InterPro" id="IPR038357">
    <property type="entry name" value="KEN_sf"/>
</dbReference>
<dbReference type="PROSITE" id="PS51392">
    <property type="entry name" value="KEN"/>
    <property type="match status" value="1"/>
</dbReference>
<reference evidence="23" key="1">
    <citation type="submission" date="2023-03" db="EMBL/GenBank/DDBJ databases">
        <title>Mating type loci evolution in Malassezia.</title>
        <authorList>
            <person name="Coelho M.A."/>
        </authorList>
    </citation>
    <scope>NUCLEOTIDE SEQUENCE</scope>
    <source>
        <strain evidence="23">CBS 10434</strain>
    </source>
</reference>
<dbReference type="FunFam" id="1.10.510.10:FF:000572">
    <property type="entry name" value="Serine/threonine-protein kinase/endoribonuclease IRE1"/>
    <property type="match status" value="1"/>
</dbReference>
<evidence type="ECO:0000256" key="9">
    <source>
        <dbReference type="ARBA" id="ARBA00022741"/>
    </source>
</evidence>
<keyword evidence="5 23" id="KW-0808">Transferase</keyword>
<dbReference type="SMART" id="SM00220">
    <property type="entry name" value="S_TKc"/>
    <property type="match status" value="1"/>
</dbReference>
<gene>
    <name evidence="23" type="primary">IRE1</name>
    <name evidence="23" type="ORF">MCAP1_000055</name>
</gene>
<dbReference type="SUPFAM" id="SSF56112">
    <property type="entry name" value="Protein kinase-like (PK-like)"/>
    <property type="match status" value="1"/>
</dbReference>
<evidence type="ECO:0000256" key="8">
    <source>
        <dbReference type="ARBA" id="ARBA00022729"/>
    </source>
</evidence>
<evidence type="ECO:0000256" key="5">
    <source>
        <dbReference type="ARBA" id="ARBA00022679"/>
    </source>
</evidence>
<keyword evidence="6 20" id="KW-0812">Transmembrane</keyword>
<evidence type="ECO:0000313" key="23">
    <source>
        <dbReference type="EMBL" id="WFD17846.1"/>
    </source>
</evidence>
<name>A0AAF0E461_9BASI</name>
<proteinExistence type="predicted"/>
<dbReference type="PROSITE" id="PS00108">
    <property type="entry name" value="PROTEIN_KINASE_ST"/>
    <property type="match status" value="1"/>
</dbReference>
<comment type="subcellular location">
    <subcellularLocation>
        <location evidence="2">Membrane</location>
        <topology evidence="2">Single-pass membrane protein</topology>
    </subcellularLocation>
</comment>
<evidence type="ECO:0000256" key="18">
    <source>
        <dbReference type="ARBA" id="ARBA00048977"/>
    </source>
</evidence>
<dbReference type="InterPro" id="IPR008271">
    <property type="entry name" value="Ser/Thr_kinase_AS"/>
</dbReference>
<dbReference type="Pfam" id="PF06479">
    <property type="entry name" value="Ribonuc_2-5A"/>
    <property type="match status" value="1"/>
</dbReference>
<keyword evidence="10 23" id="KW-0418">Kinase</keyword>
<dbReference type="PANTHER" id="PTHR13954">
    <property type="entry name" value="IRE1-RELATED"/>
    <property type="match status" value="1"/>
</dbReference>
<evidence type="ECO:0000256" key="4">
    <source>
        <dbReference type="ARBA" id="ARBA00022527"/>
    </source>
</evidence>
<dbReference type="AlphaFoldDB" id="A0AAF0E461"/>
<keyword evidence="11" id="KW-0378">Hydrolase</keyword>
<keyword evidence="24" id="KW-1185">Reference proteome</keyword>
<keyword evidence="12" id="KW-0067">ATP-binding</keyword>
<dbReference type="Proteomes" id="UP001220961">
    <property type="component" value="Chromosome 1"/>
</dbReference>
<keyword evidence="16" id="KW-0325">Glycoprotein</keyword>
<evidence type="ECO:0000256" key="2">
    <source>
        <dbReference type="ARBA" id="ARBA00004167"/>
    </source>
</evidence>
<dbReference type="PROSITE" id="PS50011">
    <property type="entry name" value="PROTEIN_KINASE_DOM"/>
    <property type="match status" value="1"/>
</dbReference>
<dbReference type="GO" id="GO:0036498">
    <property type="term" value="P:IRE1-mediated unfolded protein response"/>
    <property type="evidence" value="ECO:0007669"/>
    <property type="project" value="TreeGrafter"/>
</dbReference>
<keyword evidence="4 23" id="KW-0723">Serine/threonine-protein kinase</keyword>
<dbReference type="PANTHER" id="PTHR13954:SF6">
    <property type="entry name" value="NON-SPECIFIC SERINE_THREONINE PROTEIN KINASE"/>
    <property type="match status" value="1"/>
</dbReference>
<protein>
    <recommendedName>
        <fullName evidence="3">non-specific serine/threonine protein kinase</fullName>
        <ecNumber evidence="3">2.7.11.1</ecNumber>
    </recommendedName>
</protein>
<keyword evidence="13" id="KW-0460">Magnesium</keyword>
<keyword evidence="9" id="KW-0547">Nucleotide-binding</keyword>
<feature type="compositionally biased region" description="Basic residues" evidence="19">
    <location>
        <begin position="318"/>
        <end position="327"/>
    </location>
</feature>
<dbReference type="EC" id="2.7.11.1" evidence="3"/>
<feature type="compositionally biased region" description="Polar residues" evidence="19">
    <location>
        <begin position="295"/>
        <end position="314"/>
    </location>
</feature>
<evidence type="ECO:0000256" key="19">
    <source>
        <dbReference type="SAM" id="MobiDB-lite"/>
    </source>
</evidence>
<dbReference type="InterPro" id="IPR000719">
    <property type="entry name" value="Prot_kinase_dom"/>
</dbReference>
<evidence type="ECO:0000256" key="13">
    <source>
        <dbReference type="ARBA" id="ARBA00022842"/>
    </source>
</evidence>
<accession>A0AAF0E461</accession>
<dbReference type="FunFam" id="3.30.200.20:FF:000077">
    <property type="entry name" value="Putative Serine/threonine-protein kinase/endoribonuclease IRE1"/>
    <property type="match status" value="1"/>
</dbReference>
<comment type="catalytic activity">
    <reaction evidence="18">
        <text>L-seryl-[protein] + ATP = O-phospho-L-seryl-[protein] + ADP + H(+)</text>
        <dbReference type="Rhea" id="RHEA:17989"/>
        <dbReference type="Rhea" id="RHEA-COMP:9863"/>
        <dbReference type="Rhea" id="RHEA-COMP:11604"/>
        <dbReference type="ChEBI" id="CHEBI:15378"/>
        <dbReference type="ChEBI" id="CHEBI:29999"/>
        <dbReference type="ChEBI" id="CHEBI:30616"/>
        <dbReference type="ChEBI" id="CHEBI:83421"/>
        <dbReference type="ChEBI" id="CHEBI:456216"/>
        <dbReference type="EC" id="2.7.11.1"/>
    </reaction>
    <physiologicalReaction direction="left-to-right" evidence="18">
        <dbReference type="Rhea" id="RHEA:17990"/>
    </physiologicalReaction>
</comment>
<evidence type="ECO:0000256" key="17">
    <source>
        <dbReference type="ARBA" id="ARBA00048659"/>
    </source>
</evidence>
<dbReference type="GO" id="GO:0006397">
    <property type="term" value="P:mRNA processing"/>
    <property type="evidence" value="ECO:0007669"/>
    <property type="project" value="InterPro"/>
</dbReference>
<feature type="transmembrane region" description="Helical" evidence="20">
    <location>
        <begin position="222"/>
        <end position="244"/>
    </location>
</feature>
<dbReference type="GO" id="GO:1990604">
    <property type="term" value="C:IRE1-TRAF2-ASK1 complex"/>
    <property type="evidence" value="ECO:0007669"/>
    <property type="project" value="TreeGrafter"/>
</dbReference>
<evidence type="ECO:0000256" key="14">
    <source>
        <dbReference type="ARBA" id="ARBA00022989"/>
    </source>
</evidence>
<feature type="compositionally biased region" description="Polar residues" evidence="19">
    <location>
        <begin position="344"/>
        <end position="360"/>
    </location>
</feature>
<evidence type="ECO:0000256" key="7">
    <source>
        <dbReference type="ARBA" id="ARBA00022723"/>
    </source>
</evidence>
<dbReference type="GO" id="GO:0004521">
    <property type="term" value="F:RNA endonuclease activity"/>
    <property type="evidence" value="ECO:0007669"/>
    <property type="project" value="InterPro"/>
</dbReference>
<evidence type="ECO:0000256" key="15">
    <source>
        <dbReference type="ARBA" id="ARBA00023136"/>
    </source>
</evidence>
<dbReference type="CDD" id="cd10422">
    <property type="entry name" value="RNase_Ire1"/>
    <property type="match status" value="1"/>
</dbReference>
<comment type="cofactor">
    <cofactor evidence="1">
        <name>Mg(2+)</name>
        <dbReference type="ChEBI" id="CHEBI:18420"/>
    </cofactor>
</comment>
<evidence type="ECO:0000256" key="12">
    <source>
        <dbReference type="ARBA" id="ARBA00022840"/>
    </source>
</evidence>
<dbReference type="Gene3D" id="3.30.200.20">
    <property type="entry name" value="Phosphorylase Kinase, domain 1"/>
    <property type="match status" value="1"/>
</dbReference>